<keyword evidence="1" id="KW-0472">Membrane</keyword>
<reference evidence="2 3" key="1">
    <citation type="submission" date="2019-02" db="EMBL/GenBank/DDBJ databases">
        <title>Deep-cultivation of Planctomycetes and their phenomic and genomic characterization uncovers novel biology.</title>
        <authorList>
            <person name="Wiegand S."/>
            <person name="Jogler M."/>
            <person name="Boedeker C."/>
            <person name="Pinto D."/>
            <person name="Vollmers J."/>
            <person name="Rivas-Marin E."/>
            <person name="Kohn T."/>
            <person name="Peeters S.H."/>
            <person name="Heuer A."/>
            <person name="Rast P."/>
            <person name="Oberbeckmann S."/>
            <person name="Bunk B."/>
            <person name="Jeske O."/>
            <person name="Meyerdierks A."/>
            <person name="Storesund J.E."/>
            <person name="Kallscheuer N."/>
            <person name="Luecker S."/>
            <person name="Lage O.M."/>
            <person name="Pohl T."/>
            <person name="Merkel B.J."/>
            <person name="Hornburger P."/>
            <person name="Mueller R.-W."/>
            <person name="Bruemmer F."/>
            <person name="Labrenz M."/>
            <person name="Spormann A.M."/>
            <person name="Op den Camp H."/>
            <person name="Overmann J."/>
            <person name="Amann R."/>
            <person name="Jetten M.S.M."/>
            <person name="Mascher T."/>
            <person name="Medema M.H."/>
            <person name="Devos D.P."/>
            <person name="Kaster A.-K."/>
            <person name="Ovreas L."/>
            <person name="Rohde M."/>
            <person name="Galperin M.Y."/>
            <person name="Jogler C."/>
        </authorList>
    </citation>
    <scope>NUCLEOTIDE SEQUENCE [LARGE SCALE GENOMIC DNA]</scope>
    <source>
        <strain evidence="2 3">K23_9</strain>
    </source>
</reference>
<accession>A0A517NSV0</accession>
<sequence length="65" mass="6987">MNNIAKIVSLITLGLVVIPCLLFFVGAIGLDAVKWTALAGTIGWFIATPMWMSRELPVDAGEVEI</sequence>
<evidence type="ECO:0000313" key="2">
    <source>
        <dbReference type="EMBL" id="QDT10185.1"/>
    </source>
</evidence>
<dbReference type="OrthoDB" id="285304at2"/>
<keyword evidence="1" id="KW-0812">Transmembrane</keyword>
<dbReference type="EMBL" id="CP036526">
    <property type="protein sequence ID" value="QDT10185.1"/>
    <property type="molecule type" value="Genomic_DNA"/>
</dbReference>
<evidence type="ECO:0000313" key="3">
    <source>
        <dbReference type="Proteomes" id="UP000319817"/>
    </source>
</evidence>
<feature type="transmembrane region" description="Helical" evidence="1">
    <location>
        <begin position="7"/>
        <end position="29"/>
    </location>
</feature>
<dbReference type="RefSeq" id="WP_145417704.1">
    <property type="nucleotide sequence ID" value="NZ_CP036526.1"/>
</dbReference>
<keyword evidence="1" id="KW-1133">Transmembrane helix</keyword>
<gene>
    <name evidence="2" type="ORF">K239x_21400</name>
</gene>
<evidence type="ECO:0000256" key="1">
    <source>
        <dbReference type="SAM" id="Phobius"/>
    </source>
</evidence>
<dbReference type="AlphaFoldDB" id="A0A517NSV0"/>
<organism evidence="2 3">
    <name type="scientific">Stieleria marina</name>
    <dbReference type="NCBI Taxonomy" id="1930275"/>
    <lineage>
        <taxon>Bacteria</taxon>
        <taxon>Pseudomonadati</taxon>
        <taxon>Planctomycetota</taxon>
        <taxon>Planctomycetia</taxon>
        <taxon>Pirellulales</taxon>
        <taxon>Pirellulaceae</taxon>
        <taxon>Stieleria</taxon>
    </lineage>
</organism>
<protein>
    <submittedName>
        <fullName evidence="2">Uncharacterized protein</fullName>
    </submittedName>
</protein>
<proteinExistence type="predicted"/>
<name>A0A517NSV0_9BACT</name>
<dbReference type="Proteomes" id="UP000319817">
    <property type="component" value="Chromosome"/>
</dbReference>
<keyword evidence="3" id="KW-1185">Reference proteome</keyword>